<protein>
    <recommendedName>
        <fullName evidence="3">DUF3574 domain-containing protein</fullName>
    </recommendedName>
</protein>
<accession>A0ABZ2EKR1</accession>
<dbReference type="Gene3D" id="3.30.70.1060">
    <property type="entry name" value="Dimeric alpha+beta barrel"/>
    <property type="match status" value="1"/>
</dbReference>
<dbReference type="EMBL" id="CP144143">
    <property type="protein sequence ID" value="WWC84067.1"/>
    <property type="molecule type" value="Genomic_DNA"/>
</dbReference>
<sequence length="166" mass="18833">MIFYNARKNFKGNFAVKLNRCMKTLHFALLFSIGLLIPYVSFAQTHQNHQPMKHFSLLVRVPLSYSTEIAAKAFPQWQALIDDWKAKGIYVFSFAFPGEGYTVTGSAKNIKKESVLSDNRRVVSQVVIRAENIDQAVKLAQDIPVLPYDGAVEVREIPQPLTFVKE</sequence>
<name>A0ABZ2EKR1_9BACT</name>
<evidence type="ECO:0008006" key="3">
    <source>
        <dbReference type="Google" id="ProtNLM"/>
    </source>
</evidence>
<keyword evidence="2" id="KW-1185">Reference proteome</keyword>
<dbReference type="Proteomes" id="UP001321305">
    <property type="component" value="Chromosome"/>
</dbReference>
<evidence type="ECO:0000313" key="2">
    <source>
        <dbReference type="Proteomes" id="UP001321305"/>
    </source>
</evidence>
<dbReference type="SUPFAM" id="SSF54909">
    <property type="entry name" value="Dimeric alpha+beta barrel"/>
    <property type="match status" value="1"/>
</dbReference>
<gene>
    <name evidence="1" type="ORF">PIECOFPK_01800</name>
</gene>
<organism evidence="1 2">
    <name type="scientific">Mycovorax composti</name>
    <dbReference type="NCBI Taxonomy" id="2962693"/>
    <lineage>
        <taxon>Bacteria</taxon>
        <taxon>Pseudomonadati</taxon>
        <taxon>Bacteroidota</taxon>
        <taxon>Chitinophagia</taxon>
        <taxon>Chitinophagales</taxon>
        <taxon>Chitinophagaceae</taxon>
        <taxon>Mycovorax</taxon>
    </lineage>
</organism>
<reference evidence="2" key="1">
    <citation type="submission" date="2024-01" db="EMBL/GenBank/DDBJ databases">
        <title>Mycovorax composti gen. nov. sp. nov., a member of the family Chitinophagaceae isolated from button mushroom compost.</title>
        <authorList>
            <person name="Thai M."/>
            <person name="Bell T.L."/>
            <person name="Kertesz M.A."/>
        </authorList>
    </citation>
    <scope>NUCLEOTIDE SEQUENCE [LARGE SCALE GENOMIC DNA]</scope>
    <source>
        <strain evidence="2">C216</strain>
    </source>
</reference>
<dbReference type="InterPro" id="IPR011008">
    <property type="entry name" value="Dimeric_a/b-barrel"/>
</dbReference>
<proteinExistence type="predicted"/>
<evidence type="ECO:0000313" key="1">
    <source>
        <dbReference type="EMBL" id="WWC84067.1"/>
    </source>
</evidence>